<keyword evidence="2" id="KW-0479">Metal-binding</keyword>
<feature type="region of interest" description="Disordered" evidence="9">
    <location>
        <begin position="1"/>
        <end position="49"/>
    </location>
</feature>
<keyword evidence="12" id="KW-1185">Reference proteome</keyword>
<dbReference type="InterPro" id="IPR013087">
    <property type="entry name" value="Znf_C2H2_type"/>
</dbReference>
<dbReference type="GO" id="GO:0008270">
    <property type="term" value="F:zinc ion binding"/>
    <property type="evidence" value="ECO:0007669"/>
    <property type="project" value="UniProtKB-KW"/>
</dbReference>
<dbReference type="GO" id="GO:0003677">
    <property type="term" value="F:DNA binding"/>
    <property type="evidence" value="ECO:0007669"/>
    <property type="project" value="UniProtKB-KW"/>
</dbReference>
<dbReference type="Proteomes" id="UP000192247">
    <property type="component" value="Unassembled WGS sequence"/>
</dbReference>
<dbReference type="Pfam" id="PF00096">
    <property type="entry name" value="zf-C2H2"/>
    <property type="match status" value="1"/>
</dbReference>
<dbReference type="STRING" id="418985.A0A1V9X3P7"/>
<dbReference type="InParanoid" id="A0A1V9X3P7"/>
<evidence type="ECO:0000256" key="5">
    <source>
        <dbReference type="ARBA" id="ARBA00022833"/>
    </source>
</evidence>
<dbReference type="OrthoDB" id="6483397at2759"/>
<dbReference type="GO" id="GO:0010468">
    <property type="term" value="P:regulation of gene expression"/>
    <property type="evidence" value="ECO:0007669"/>
    <property type="project" value="TreeGrafter"/>
</dbReference>
<dbReference type="PROSITE" id="PS00028">
    <property type="entry name" value="ZINC_FINGER_C2H2_1"/>
    <property type="match status" value="1"/>
</dbReference>
<keyword evidence="3" id="KW-0677">Repeat</keyword>
<dbReference type="PANTHER" id="PTHR24403">
    <property type="entry name" value="ZINC FINGER PROTEIN"/>
    <property type="match status" value="1"/>
</dbReference>
<evidence type="ECO:0000256" key="6">
    <source>
        <dbReference type="ARBA" id="ARBA00023125"/>
    </source>
</evidence>
<evidence type="ECO:0000256" key="9">
    <source>
        <dbReference type="SAM" id="MobiDB-lite"/>
    </source>
</evidence>
<feature type="domain" description="C2H2-type" evidence="10">
    <location>
        <begin position="87"/>
        <end position="114"/>
    </location>
</feature>
<dbReference type="InterPro" id="IPR036236">
    <property type="entry name" value="Znf_C2H2_sf"/>
</dbReference>
<keyword evidence="5" id="KW-0862">Zinc</keyword>
<keyword evidence="4 8" id="KW-0863">Zinc-finger</keyword>
<dbReference type="PROSITE" id="PS50157">
    <property type="entry name" value="ZINC_FINGER_C2H2_2"/>
    <property type="match status" value="1"/>
</dbReference>
<name>A0A1V9X3P7_9ACAR</name>
<dbReference type="GO" id="GO:0005634">
    <property type="term" value="C:nucleus"/>
    <property type="evidence" value="ECO:0007669"/>
    <property type="project" value="UniProtKB-SubCell"/>
</dbReference>
<comment type="caution">
    <text evidence="11">The sequence shown here is derived from an EMBL/GenBank/DDBJ whole genome shotgun (WGS) entry which is preliminary data.</text>
</comment>
<evidence type="ECO:0000256" key="8">
    <source>
        <dbReference type="PROSITE-ProRule" id="PRU00042"/>
    </source>
</evidence>
<reference evidence="11 12" key="1">
    <citation type="journal article" date="2017" name="Gigascience">
        <title>Draft genome of the honey bee ectoparasitic mite, Tropilaelaps mercedesae, is shaped by the parasitic life history.</title>
        <authorList>
            <person name="Dong X."/>
            <person name="Armstrong S.D."/>
            <person name="Xia D."/>
            <person name="Makepeace B.L."/>
            <person name="Darby A.C."/>
            <person name="Kadowaki T."/>
        </authorList>
    </citation>
    <scope>NUCLEOTIDE SEQUENCE [LARGE SCALE GENOMIC DNA]</scope>
    <source>
        <strain evidence="11">Wuxi-XJTLU</strain>
    </source>
</reference>
<sequence length="172" mass="18915">MSSTRKTNDVGQLVPIPTDQRKSLKGTSRKRDDGVGGVQLGHDTASGGDYWYPGPPPRLTLDALSFDTNITSVPLTPLSAPLPATGKSCPYCGKLFRKKAELTRHIRSHTQERPFACPHCPHRATFKCNLMTHIRIQHHLLDGVTRSYGAARDATLYQRPSVGEDKSIGKLI</sequence>
<keyword evidence="6" id="KW-0238">DNA-binding</keyword>
<evidence type="ECO:0000313" key="12">
    <source>
        <dbReference type="Proteomes" id="UP000192247"/>
    </source>
</evidence>
<gene>
    <name evidence="11" type="ORF">BIW11_13177</name>
</gene>
<proteinExistence type="predicted"/>
<evidence type="ECO:0000259" key="10">
    <source>
        <dbReference type="PROSITE" id="PS50157"/>
    </source>
</evidence>
<evidence type="ECO:0000313" key="11">
    <source>
        <dbReference type="EMBL" id="OQR68011.1"/>
    </source>
</evidence>
<dbReference type="EMBL" id="MNPL01026392">
    <property type="protein sequence ID" value="OQR68011.1"/>
    <property type="molecule type" value="Genomic_DNA"/>
</dbReference>
<dbReference type="InterPro" id="IPR050688">
    <property type="entry name" value="Zinc_finger/UBP_domain"/>
</dbReference>
<evidence type="ECO:0000256" key="3">
    <source>
        <dbReference type="ARBA" id="ARBA00022737"/>
    </source>
</evidence>
<accession>A0A1V9X3P7</accession>
<dbReference type="FunFam" id="3.30.160.60:FF:000045">
    <property type="entry name" value="ZFP69 zinc finger protein B"/>
    <property type="match status" value="1"/>
</dbReference>
<dbReference type="SMART" id="SM00355">
    <property type="entry name" value="ZnF_C2H2"/>
    <property type="match status" value="2"/>
</dbReference>
<evidence type="ECO:0000256" key="4">
    <source>
        <dbReference type="ARBA" id="ARBA00022771"/>
    </source>
</evidence>
<evidence type="ECO:0000256" key="7">
    <source>
        <dbReference type="ARBA" id="ARBA00023242"/>
    </source>
</evidence>
<organism evidence="11 12">
    <name type="scientific">Tropilaelaps mercedesae</name>
    <dbReference type="NCBI Taxonomy" id="418985"/>
    <lineage>
        <taxon>Eukaryota</taxon>
        <taxon>Metazoa</taxon>
        <taxon>Ecdysozoa</taxon>
        <taxon>Arthropoda</taxon>
        <taxon>Chelicerata</taxon>
        <taxon>Arachnida</taxon>
        <taxon>Acari</taxon>
        <taxon>Parasitiformes</taxon>
        <taxon>Mesostigmata</taxon>
        <taxon>Gamasina</taxon>
        <taxon>Dermanyssoidea</taxon>
        <taxon>Laelapidae</taxon>
        <taxon>Tropilaelaps</taxon>
    </lineage>
</organism>
<dbReference type="Gene3D" id="3.30.160.60">
    <property type="entry name" value="Classic Zinc Finger"/>
    <property type="match status" value="2"/>
</dbReference>
<comment type="subcellular location">
    <subcellularLocation>
        <location evidence="1">Nucleus</location>
    </subcellularLocation>
</comment>
<protein>
    <submittedName>
        <fullName evidence="11">Zinc finger protein-like</fullName>
    </submittedName>
</protein>
<evidence type="ECO:0000256" key="2">
    <source>
        <dbReference type="ARBA" id="ARBA00022723"/>
    </source>
</evidence>
<dbReference type="SUPFAM" id="SSF57667">
    <property type="entry name" value="beta-beta-alpha zinc fingers"/>
    <property type="match status" value="1"/>
</dbReference>
<evidence type="ECO:0000256" key="1">
    <source>
        <dbReference type="ARBA" id="ARBA00004123"/>
    </source>
</evidence>
<dbReference type="PANTHER" id="PTHR24403:SF67">
    <property type="entry name" value="FI01116P-RELATED"/>
    <property type="match status" value="1"/>
</dbReference>
<dbReference type="AlphaFoldDB" id="A0A1V9X3P7"/>
<keyword evidence="7" id="KW-0539">Nucleus</keyword>